<comment type="caution">
    <text evidence="2">The sequence shown here is derived from an EMBL/GenBank/DDBJ whole genome shotgun (WGS) entry which is preliminary data.</text>
</comment>
<evidence type="ECO:0000313" key="2">
    <source>
        <dbReference type="EMBL" id="MCA6078880.1"/>
    </source>
</evidence>
<sequence length="383" mass="44442">MKNRYLFLFLFVAVVSFLASCSSGKKAYETGDYYDASLKAINRLRQNPDHKKSRETLRVSYPLAVETIELETKNRLASNEPFKYKFVLQGYQRINYLNEEIQRAPGAKSVIRNPVNYSSRIPELKELAAEESYEAGLVALARNTREDAKNAYYMFRDAQEFIPGYRDVAQKLDESLFKATLKVVVDQIPVPTRYNLSAGFFQDKVQEYLHNQYGGNPFVRFYTPQEAETEQLQYVDQYLRIQFDDFVVGETHVLQNTETLSRDSVVVGSVTMEDGSKVNVYNTVKAKLTTWRKEVRSRGLLSLQVFDANSNALITHQKFDGEFIWFSQWGNFNGDERALNEEQLRICQTTEVLPPPPQDLFLEFTRPIYNQLVPALDNFYRRY</sequence>
<dbReference type="RefSeq" id="WP_225699739.1">
    <property type="nucleotide sequence ID" value="NZ_JAIXNE010000007.1"/>
</dbReference>
<dbReference type="EMBL" id="JAIXNE010000007">
    <property type="protein sequence ID" value="MCA6078880.1"/>
    <property type="molecule type" value="Genomic_DNA"/>
</dbReference>
<proteinExistence type="predicted"/>
<name>A0A9X1HWX6_9BACT</name>
<evidence type="ECO:0000256" key="1">
    <source>
        <dbReference type="SAM" id="SignalP"/>
    </source>
</evidence>
<evidence type="ECO:0008006" key="4">
    <source>
        <dbReference type="Google" id="ProtNLM"/>
    </source>
</evidence>
<dbReference type="PROSITE" id="PS51257">
    <property type="entry name" value="PROKAR_LIPOPROTEIN"/>
    <property type="match status" value="1"/>
</dbReference>
<feature type="chain" id="PRO_5040801273" description="Lipoprotein" evidence="1">
    <location>
        <begin position="28"/>
        <end position="383"/>
    </location>
</feature>
<feature type="signal peptide" evidence="1">
    <location>
        <begin position="1"/>
        <end position="27"/>
    </location>
</feature>
<dbReference type="AlphaFoldDB" id="A0A9X1HWX6"/>
<protein>
    <recommendedName>
        <fullName evidence="4">Lipoprotein</fullName>
    </recommendedName>
</protein>
<reference evidence="2" key="1">
    <citation type="submission" date="2021-09" db="EMBL/GenBank/DDBJ databases">
        <title>Fulvivirga sp. isolated from coastal sediment.</title>
        <authorList>
            <person name="Yu H."/>
        </authorList>
    </citation>
    <scope>NUCLEOTIDE SEQUENCE</scope>
    <source>
        <strain evidence="2">1062</strain>
    </source>
</reference>
<evidence type="ECO:0000313" key="3">
    <source>
        <dbReference type="Proteomes" id="UP001139409"/>
    </source>
</evidence>
<accession>A0A9X1HWX6</accession>
<dbReference type="Proteomes" id="UP001139409">
    <property type="component" value="Unassembled WGS sequence"/>
</dbReference>
<keyword evidence="1" id="KW-0732">Signal</keyword>
<keyword evidence="3" id="KW-1185">Reference proteome</keyword>
<organism evidence="2 3">
    <name type="scientific">Fulvivirga sedimenti</name>
    <dbReference type="NCBI Taxonomy" id="2879465"/>
    <lineage>
        <taxon>Bacteria</taxon>
        <taxon>Pseudomonadati</taxon>
        <taxon>Bacteroidota</taxon>
        <taxon>Cytophagia</taxon>
        <taxon>Cytophagales</taxon>
        <taxon>Fulvivirgaceae</taxon>
        <taxon>Fulvivirga</taxon>
    </lineage>
</organism>
<gene>
    <name evidence="2" type="ORF">LDX50_28655</name>
</gene>